<dbReference type="GO" id="GO:0009423">
    <property type="term" value="P:chorismate biosynthetic process"/>
    <property type="evidence" value="ECO:0007669"/>
    <property type="project" value="UniProtKB-UniRule"/>
</dbReference>
<comment type="function">
    <text evidence="11">Catalyzes the anti-1,4-elimination of the C-3 phosphate and the C-6 proR hydrogen from 5-enolpyruvylshikimate-3-phosphate (EPSP) to yield chorismate, which is the branch point compound that serves as the starting substrate for the three terminal pathways of aromatic amino acid biosynthesis. This reaction introduces a second double bond into the aromatic ring system.</text>
</comment>
<keyword evidence="10 11" id="KW-0456">Lyase</keyword>
<dbReference type="SUPFAM" id="SSF103263">
    <property type="entry name" value="Chorismate synthase, AroC"/>
    <property type="match status" value="1"/>
</dbReference>
<dbReference type="NCBIfam" id="NF003793">
    <property type="entry name" value="PRK05382.1"/>
    <property type="match status" value="1"/>
</dbReference>
<reference evidence="12" key="1">
    <citation type="submission" date="2015-09" db="EMBL/GenBank/DDBJ databases">
        <authorList>
            <consortium name="Pathogen Informatics"/>
        </authorList>
    </citation>
    <scope>NUCLEOTIDE SEQUENCE</scope>
    <source>
        <strain evidence="12">2789STDY5834896</strain>
    </source>
</reference>
<comment type="catalytic activity">
    <reaction evidence="11">
        <text>5-O-(1-carboxyvinyl)-3-phosphoshikimate = chorismate + phosphate</text>
        <dbReference type="Rhea" id="RHEA:21020"/>
        <dbReference type="ChEBI" id="CHEBI:29748"/>
        <dbReference type="ChEBI" id="CHEBI:43474"/>
        <dbReference type="ChEBI" id="CHEBI:57701"/>
        <dbReference type="EC" id="4.2.3.5"/>
    </reaction>
</comment>
<evidence type="ECO:0000256" key="5">
    <source>
        <dbReference type="ARBA" id="ARBA00022630"/>
    </source>
</evidence>
<evidence type="ECO:0000256" key="4">
    <source>
        <dbReference type="ARBA" id="ARBA00022605"/>
    </source>
</evidence>
<dbReference type="NCBIfam" id="TIGR00033">
    <property type="entry name" value="aroC"/>
    <property type="match status" value="1"/>
</dbReference>
<keyword evidence="4 11" id="KW-0028">Amino-acid biosynthesis</keyword>
<dbReference type="GO" id="GO:0004107">
    <property type="term" value="F:chorismate synthase activity"/>
    <property type="evidence" value="ECO:0007669"/>
    <property type="project" value="UniProtKB-UniRule"/>
</dbReference>
<gene>
    <name evidence="11 12" type="primary">aroC</name>
    <name evidence="12" type="ORF">SAMEA3545359_02070</name>
</gene>
<dbReference type="Gene3D" id="3.60.150.10">
    <property type="entry name" value="Chorismate synthase AroC"/>
    <property type="match status" value="1"/>
</dbReference>
<sequence length="355" mass="37234">MSSSYGSKFKISLFGESHGPAIGVVIEGVRPGLVLDWAHISAFCARRLAKNSWSTPRREPDTPKILSGVMDGVACGTPICAVIENQNTRSQDYGPASHIARPGHADYTGYVKYSGHNDVRGGGHFSARLTAPLVFAGAIATQMLAEQGIYVGAHIAHIAGIADTPFDPVAVSRQDFEQVHRRDFPVCDSTTGEQMIAAIDAARRDGDSVGGVIECAVIGLPAGIGDPIFGSVESTLAAMLYAIPAVKGVSFGNGFAGSMLRGSQNNDPFTIKDGQVRTTANRAGGIQGGITNAMPVLLQVAFKPTPSIAKEQQTVDFVQGTVLQHCIQGRHDPCVVPRAAVCVEAGVAIALLDML</sequence>
<keyword evidence="5 11" id="KW-0285">Flavoprotein</keyword>
<protein>
    <recommendedName>
        <fullName evidence="3 11">Chorismate synthase</fullName>
        <shortName evidence="11">CS</shortName>
        <ecNumber evidence="3 11">4.2.3.5</ecNumber>
    </recommendedName>
    <alternativeName>
        <fullName evidence="11">5-enolpyruvylshikimate-3-phosphate phospholyase</fullName>
    </alternativeName>
</protein>
<evidence type="ECO:0000256" key="9">
    <source>
        <dbReference type="ARBA" id="ARBA00023141"/>
    </source>
</evidence>
<feature type="binding site" evidence="11">
    <location>
        <begin position="303"/>
        <end position="307"/>
    </location>
    <ligand>
        <name>FMN</name>
        <dbReference type="ChEBI" id="CHEBI:58210"/>
    </ligand>
</feature>
<dbReference type="EMBL" id="FMHG01000001">
    <property type="protein sequence ID" value="SCJ79494.1"/>
    <property type="molecule type" value="Genomic_DNA"/>
</dbReference>
<dbReference type="HAMAP" id="MF_00300">
    <property type="entry name" value="Chorismate_synth"/>
    <property type="match status" value="1"/>
</dbReference>
<feature type="binding site" evidence="11">
    <location>
        <position position="47"/>
    </location>
    <ligand>
        <name>NADP(+)</name>
        <dbReference type="ChEBI" id="CHEBI:58349"/>
    </ligand>
</feature>
<evidence type="ECO:0000256" key="6">
    <source>
        <dbReference type="ARBA" id="ARBA00022643"/>
    </source>
</evidence>
<evidence type="ECO:0000313" key="12">
    <source>
        <dbReference type="EMBL" id="SCJ79494.1"/>
    </source>
</evidence>
<dbReference type="InterPro" id="IPR000453">
    <property type="entry name" value="Chorismate_synth"/>
</dbReference>
<proteinExistence type="inferred from homology"/>
<dbReference type="InterPro" id="IPR035904">
    <property type="entry name" value="Chorismate_synth_AroC_sf"/>
</dbReference>
<evidence type="ECO:0000256" key="2">
    <source>
        <dbReference type="ARBA" id="ARBA00008014"/>
    </source>
</evidence>
<feature type="binding site" evidence="11">
    <location>
        <begin position="124"/>
        <end position="126"/>
    </location>
    <ligand>
        <name>FMN</name>
        <dbReference type="ChEBI" id="CHEBI:58210"/>
    </ligand>
</feature>
<comment type="subunit">
    <text evidence="11">Homotetramer.</text>
</comment>
<evidence type="ECO:0000256" key="1">
    <source>
        <dbReference type="ARBA" id="ARBA00005044"/>
    </source>
</evidence>
<keyword evidence="9 11" id="KW-0057">Aromatic amino acid biosynthesis</keyword>
<dbReference type="UniPathway" id="UPA00053">
    <property type="reaction ID" value="UER00090"/>
</dbReference>
<evidence type="ECO:0000256" key="8">
    <source>
        <dbReference type="ARBA" id="ARBA00022857"/>
    </source>
</evidence>
<comment type="cofactor">
    <cofactor evidence="11">
        <name>FMNH2</name>
        <dbReference type="ChEBI" id="CHEBI:57618"/>
    </cofactor>
    <text evidence="11">Reduced FMN (FMNH(2)).</text>
</comment>
<evidence type="ECO:0000256" key="3">
    <source>
        <dbReference type="ARBA" id="ARBA00013036"/>
    </source>
</evidence>
<feature type="binding site" evidence="11">
    <location>
        <position position="288"/>
    </location>
    <ligand>
        <name>FMN</name>
        <dbReference type="ChEBI" id="CHEBI:58210"/>
    </ligand>
</feature>
<keyword evidence="7 11" id="KW-0274">FAD</keyword>
<feature type="binding site" evidence="11">
    <location>
        <position position="330"/>
    </location>
    <ligand>
        <name>FMN</name>
        <dbReference type="ChEBI" id="CHEBI:58210"/>
    </ligand>
</feature>
<comment type="pathway">
    <text evidence="1 11">Metabolic intermediate biosynthesis; chorismate biosynthesis; chorismate from D-erythrose 4-phosphate and phosphoenolpyruvate: step 7/7.</text>
</comment>
<organism evidence="12">
    <name type="scientific">uncultured Anaerotruncus sp</name>
    <dbReference type="NCBI Taxonomy" id="905011"/>
    <lineage>
        <taxon>Bacteria</taxon>
        <taxon>Bacillati</taxon>
        <taxon>Bacillota</taxon>
        <taxon>Clostridia</taxon>
        <taxon>Eubacteriales</taxon>
        <taxon>Oscillospiraceae</taxon>
        <taxon>Anaerotruncus</taxon>
        <taxon>environmental samples</taxon>
    </lineage>
</organism>
<accession>A0A1C6JBR2</accession>
<dbReference type="GO" id="GO:0008652">
    <property type="term" value="P:amino acid biosynthetic process"/>
    <property type="evidence" value="ECO:0007669"/>
    <property type="project" value="UniProtKB-KW"/>
</dbReference>
<keyword evidence="8 11" id="KW-0521">NADP</keyword>
<dbReference type="PIRSF" id="PIRSF001456">
    <property type="entry name" value="Chorismate_synth"/>
    <property type="match status" value="1"/>
</dbReference>
<evidence type="ECO:0000256" key="11">
    <source>
        <dbReference type="HAMAP-Rule" id="MF_00300"/>
    </source>
</evidence>
<dbReference type="PANTHER" id="PTHR21085">
    <property type="entry name" value="CHORISMATE SYNTHASE"/>
    <property type="match status" value="1"/>
</dbReference>
<comment type="similarity">
    <text evidence="2 11">Belongs to the chorismate synthase family.</text>
</comment>
<dbReference type="InterPro" id="IPR020541">
    <property type="entry name" value="Chorismate_synthase_CS"/>
</dbReference>
<dbReference type="CDD" id="cd07304">
    <property type="entry name" value="Chorismate_synthase"/>
    <property type="match status" value="1"/>
</dbReference>
<evidence type="ECO:0000256" key="7">
    <source>
        <dbReference type="ARBA" id="ARBA00022827"/>
    </source>
</evidence>
<name>A0A1C6JBR2_9FIRM</name>
<comment type="caution">
    <text evidence="11">Lacks conserved residue(s) required for the propagation of feature annotation.</text>
</comment>
<dbReference type="GO" id="GO:0009073">
    <property type="term" value="P:aromatic amino acid family biosynthetic process"/>
    <property type="evidence" value="ECO:0007669"/>
    <property type="project" value="UniProtKB-KW"/>
</dbReference>
<dbReference type="GO" id="GO:0005829">
    <property type="term" value="C:cytosol"/>
    <property type="evidence" value="ECO:0007669"/>
    <property type="project" value="TreeGrafter"/>
</dbReference>
<dbReference type="EC" id="4.2.3.5" evidence="3 11"/>
<dbReference type="GO" id="GO:0010181">
    <property type="term" value="F:FMN binding"/>
    <property type="evidence" value="ECO:0007669"/>
    <property type="project" value="TreeGrafter"/>
</dbReference>
<dbReference type="PANTHER" id="PTHR21085:SF0">
    <property type="entry name" value="CHORISMATE SYNTHASE"/>
    <property type="match status" value="1"/>
</dbReference>
<dbReference type="AlphaFoldDB" id="A0A1C6JBR2"/>
<evidence type="ECO:0000256" key="10">
    <source>
        <dbReference type="ARBA" id="ARBA00023239"/>
    </source>
</evidence>
<dbReference type="PROSITE" id="PS00788">
    <property type="entry name" value="CHORISMATE_SYNTHASE_2"/>
    <property type="match status" value="1"/>
</dbReference>
<dbReference type="Pfam" id="PF01264">
    <property type="entry name" value="Chorismate_synt"/>
    <property type="match status" value="1"/>
</dbReference>
<keyword evidence="6 11" id="KW-0288">FMN</keyword>